<protein>
    <recommendedName>
        <fullName evidence="14">Olfactory receptor</fullName>
    </recommendedName>
</protein>
<dbReference type="PROSITE" id="PS00237">
    <property type="entry name" value="G_PROTEIN_RECEP_F1_1"/>
    <property type="match status" value="1"/>
</dbReference>
<evidence type="ECO:0000256" key="5">
    <source>
        <dbReference type="ARBA" id="ARBA00022725"/>
    </source>
</evidence>
<evidence type="ECO:0000259" key="15">
    <source>
        <dbReference type="PROSITE" id="PS50262"/>
    </source>
</evidence>
<evidence type="ECO:0000256" key="9">
    <source>
        <dbReference type="ARBA" id="ARBA00023157"/>
    </source>
</evidence>
<evidence type="ECO:0000256" key="3">
    <source>
        <dbReference type="ARBA" id="ARBA00022606"/>
    </source>
</evidence>
<organism evidence="16 17">
    <name type="scientific">Erpetoichthys calabaricus</name>
    <name type="common">Rope fish</name>
    <name type="synonym">Calamoichthys calabaricus</name>
    <dbReference type="NCBI Taxonomy" id="27687"/>
    <lineage>
        <taxon>Eukaryota</taxon>
        <taxon>Metazoa</taxon>
        <taxon>Chordata</taxon>
        <taxon>Craniata</taxon>
        <taxon>Vertebrata</taxon>
        <taxon>Euteleostomi</taxon>
        <taxon>Actinopterygii</taxon>
        <taxon>Polypteriformes</taxon>
        <taxon>Polypteridae</taxon>
        <taxon>Erpetoichthys</taxon>
    </lineage>
</organism>
<keyword evidence="8 14" id="KW-0472">Membrane</keyword>
<feature type="transmembrane region" description="Helical" evidence="14">
    <location>
        <begin position="241"/>
        <end position="266"/>
    </location>
</feature>
<dbReference type="PRINTS" id="PR00237">
    <property type="entry name" value="GPCRRHODOPSN"/>
</dbReference>
<keyword evidence="9" id="KW-1015">Disulfide bond</keyword>
<dbReference type="Pfam" id="PF13853">
    <property type="entry name" value="7tm_4"/>
    <property type="match status" value="1"/>
</dbReference>
<keyword evidence="12 13" id="KW-0807">Transducer</keyword>
<evidence type="ECO:0000313" key="17">
    <source>
        <dbReference type="Proteomes" id="UP000694620"/>
    </source>
</evidence>
<evidence type="ECO:0000256" key="2">
    <source>
        <dbReference type="ARBA" id="ARBA00022475"/>
    </source>
</evidence>
<dbReference type="AlphaFoldDB" id="A0A8C4SRD2"/>
<dbReference type="GO" id="GO:0004984">
    <property type="term" value="F:olfactory receptor activity"/>
    <property type="evidence" value="ECO:0007669"/>
    <property type="project" value="InterPro"/>
</dbReference>
<dbReference type="Gene3D" id="1.20.1070.10">
    <property type="entry name" value="Rhodopsin 7-helix transmembrane proteins"/>
    <property type="match status" value="1"/>
</dbReference>
<feature type="transmembrane region" description="Helical" evidence="14">
    <location>
        <begin position="148"/>
        <end position="168"/>
    </location>
</feature>
<proteinExistence type="inferred from homology"/>
<evidence type="ECO:0000256" key="1">
    <source>
        <dbReference type="ARBA" id="ARBA00004651"/>
    </source>
</evidence>
<feature type="transmembrane region" description="Helical" evidence="14">
    <location>
        <begin position="61"/>
        <end position="82"/>
    </location>
</feature>
<keyword evidence="2 14" id="KW-1003">Cell membrane</keyword>
<keyword evidence="7 13" id="KW-0297">G-protein coupled receptor</keyword>
<dbReference type="PROSITE" id="PS50262">
    <property type="entry name" value="G_PROTEIN_RECEP_F1_2"/>
    <property type="match status" value="1"/>
</dbReference>
<keyword evidence="10 13" id="KW-0675">Receptor</keyword>
<keyword evidence="11" id="KW-0325">Glycoprotein</keyword>
<feature type="transmembrane region" description="Helical" evidence="14">
    <location>
        <begin position="201"/>
        <end position="220"/>
    </location>
</feature>
<dbReference type="Proteomes" id="UP000694620">
    <property type="component" value="Chromosome 4"/>
</dbReference>
<dbReference type="PANTHER" id="PTHR24242">
    <property type="entry name" value="G-PROTEIN COUPLED RECEPTOR"/>
    <property type="match status" value="1"/>
</dbReference>
<evidence type="ECO:0000256" key="10">
    <source>
        <dbReference type="ARBA" id="ARBA00023170"/>
    </source>
</evidence>
<gene>
    <name evidence="16" type="primary">LOC114651269</name>
</gene>
<evidence type="ECO:0000256" key="11">
    <source>
        <dbReference type="ARBA" id="ARBA00023180"/>
    </source>
</evidence>
<keyword evidence="5 14" id="KW-0552">Olfaction</keyword>
<keyword evidence="6 14" id="KW-1133">Transmembrane helix</keyword>
<evidence type="ECO:0000256" key="13">
    <source>
        <dbReference type="RuleBase" id="RU000688"/>
    </source>
</evidence>
<dbReference type="GO" id="GO:0004930">
    <property type="term" value="F:G protein-coupled receptor activity"/>
    <property type="evidence" value="ECO:0007669"/>
    <property type="project" value="UniProtKB-KW"/>
</dbReference>
<comment type="similarity">
    <text evidence="13">Belongs to the G-protein coupled receptor 1 family.</text>
</comment>
<dbReference type="GO" id="GO:0005886">
    <property type="term" value="C:plasma membrane"/>
    <property type="evidence" value="ECO:0007669"/>
    <property type="project" value="UniProtKB-SubCell"/>
</dbReference>
<accession>A0A8C4SRD2</accession>
<dbReference type="InterPro" id="IPR050939">
    <property type="entry name" value="Olfactory_GPCR1"/>
</dbReference>
<feature type="domain" description="G-protein coupled receptors family 1 profile" evidence="15">
    <location>
        <begin position="45"/>
        <end position="295"/>
    </location>
</feature>
<dbReference type="Ensembl" id="ENSECRT00000020849.1">
    <property type="protein sequence ID" value="ENSECRP00000020408.1"/>
    <property type="gene ID" value="ENSECRG00000013710.1"/>
</dbReference>
<dbReference type="PRINTS" id="PR00245">
    <property type="entry name" value="OLFACTORYR"/>
</dbReference>
<comment type="subcellular location">
    <subcellularLocation>
        <location evidence="1 14">Cell membrane</location>
        <topology evidence="1 14">Multi-pass membrane protein</topology>
    </subcellularLocation>
</comment>
<sequence length="322" mass="35817">MSISNSTDFRVQEFIIFGFPGFQERENKNTLFAIFLTAYLLILLGNLLILVIFAFDEGLHIPMYVLISSLAVVDIAISSTTVPKMLNVLSFDNSFISFGGCLTQMGFYLALVNTESFLLAVMAYDRYLAICNPLHYPSLMNNRLVLKQIACCWTLGIVLGLILVGLALRLPFCGPNKVIHCFCDHSSVVRLACADIVINNYMGLTLAMTVLFIPLTYILFSYIKIITSVLKIKSAEGRLKAFSTCGTHLLIISVFFLAAAFVYISYRIPGTSADVRIMAAVLQNVTPPLMNPIIYCLRNKEIRGILGKLSRRVKYCQVVSKA</sequence>
<name>A0A8C4SRD2_ERPCA</name>
<evidence type="ECO:0000256" key="6">
    <source>
        <dbReference type="ARBA" id="ARBA00022989"/>
    </source>
</evidence>
<dbReference type="InterPro" id="IPR000276">
    <property type="entry name" value="GPCR_Rhodpsn"/>
</dbReference>
<feature type="transmembrane region" description="Helical" evidence="14">
    <location>
        <begin position="31"/>
        <end position="55"/>
    </location>
</feature>
<evidence type="ECO:0000256" key="7">
    <source>
        <dbReference type="ARBA" id="ARBA00023040"/>
    </source>
</evidence>
<reference evidence="16" key="2">
    <citation type="submission" date="2025-08" db="UniProtKB">
        <authorList>
            <consortium name="Ensembl"/>
        </authorList>
    </citation>
    <scope>IDENTIFICATION</scope>
</reference>
<keyword evidence="3 14" id="KW-0716">Sensory transduction</keyword>
<evidence type="ECO:0000313" key="16">
    <source>
        <dbReference type="Ensembl" id="ENSECRP00000020408.1"/>
    </source>
</evidence>
<keyword evidence="17" id="KW-1185">Reference proteome</keyword>
<reference evidence="16" key="1">
    <citation type="submission" date="2021-06" db="EMBL/GenBank/DDBJ databases">
        <authorList>
            <consortium name="Wellcome Sanger Institute Data Sharing"/>
        </authorList>
    </citation>
    <scope>NUCLEOTIDE SEQUENCE [LARGE SCALE GENOMIC DNA]</scope>
</reference>
<reference evidence="16" key="3">
    <citation type="submission" date="2025-09" db="UniProtKB">
        <authorList>
            <consortium name="Ensembl"/>
        </authorList>
    </citation>
    <scope>IDENTIFICATION</scope>
</reference>
<evidence type="ECO:0000256" key="8">
    <source>
        <dbReference type="ARBA" id="ARBA00023136"/>
    </source>
</evidence>
<dbReference type="InterPro" id="IPR017452">
    <property type="entry name" value="GPCR_Rhodpsn_7TM"/>
</dbReference>
<dbReference type="GeneTree" id="ENSGT00940000162014"/>
<dbReference type="CDD" id="cd13954">
    <property type="entry name" value="7tmA_OR"/>
    <property type="match status" value="1"/>
</dbReference>
<evidence type="ECO:0000256" key="12">
    <source>
        <dbReference type="ARBA" id="ARBA00023224"/>
    </source>
</evidence>
<keyword evidence="4 13" id="KW-0812">Transmembrane</keyword>
<dbReference type="FunFam" id="1.20.1070.10:FF:000001">
    <property type="entry name" value="Olfactory receptor"/>
    <property type="match status" value="1"/>
</dbReference>
<evidence type="ECO:0000256" key="4">
    <source>
        <dbReference type="ARBA" id="ARBA00022692"/>
    </source>
</evidence>
<dbReference type="InterPro" id="IPR000725">
    <property type="entry name" value="Olfact_rcpt"/>
</dbReference>
<dbReference type="PANTHER" id="PTHR24242:SF359">
    <property type="entry name" value="ODORANT RECEPTOR-RELATED"/>
    <property type="match status" value="1"/>
</dbReference>
<evidence type="ECO:0000256" key="14">
    <source>
        <dbReference type="RuleBase" id="RU363047"/>
    </source>
</evidence>
<dbReference type="SUPFAM" id="SSF81321">
    <property type="entry name" value="Family A G protein-coupled receptor-like"/>
    <property type="match status" value="1"/>
</dbReference>